<comment type="subcellular location">
    <subcellularLocation>
        <location evidence="1">Cell membrane</location>
        <topology evidence="1">Multi-pass membrane protein</topology>
    </subcellularLocation>
</comment>
<evidence type="ECO:0000256" key="1">
    <source>
        <dbReference type="ARBA" id="ARBA00004651"/>
    </source>
</evidence>
<sequence>MSTQLWSFGLQWSRVGINAALFLVATRFLTLAEIGLFATAFAPVRLSQGLHRAGISESVIVLGKYQTRLNALFALSCLSGVGLTFIFGVIGHFAAIPALIALSAIPLLNGISAVPEGLLRRGLRLRALALRTIFIQSLAAVIALGLLIYDLGIWALVSFAVINALGNCLLTAYLARWSPSGWPTFAKVVLLLPKVTQIAARDFIGAAQMPLALMAIGMMLGLQSAGAFQIAARIYNLIDALTLSPLRFIALPQLAQDTLRAKQRFAQHLAHAAWLSSWIWAIVLLFAPEILGIVLEPEHAGATAPILRALAGLGFCSAVIMPVNQALTARLETTLVLHRAILTLCLSTALLLPALMVSAEICALALSIAAMFTGLWYVRRALPRLSLTSSDLSAAIPPLFAAGLACFLVLTTPNLPMLAQILCGTLVYTSLFALLPKPHLRFT</sequence>
<evidence type="ECO:0000256" key="7">
    <source>
        <dbReference type="SAM" id="Phobius"/>
    </source>
</evidence>
<gene>
    <name evidence="8" type="ORF">RZS32_008645</name>
</gene>
<organism evidence="8 9">
    <name type="scientific">Roseovarius rhodophyticola</name>
    <dbReference type="NCBI Taxonomy" id="3080827"/>
    <lineage>
        <taxon>Bacteria</taxon>
        <taxon>Pseudomonadati</taxon>
        <taxon>Pseudomonadota</taxon>
        <taxon>Alphaproteobacteria</taxon>
        <taxon>Rhodobacterales</taxon>
        <taxon>Roseobacteraceae</taxon>
        <taxon>Roseovarius</taxon>
    </lineage>
</organism>
<evidence type="ECO:0000256" key="2">
    <source>
        <dbReference type="ARBA" id="ARBA00007430"/>
    </source>
</evidence>
<keyword evidence="9" id="KW-1185">Reference proteome</keyword>
<feature type="transmembrane region" description="Helical" evidence="7">
    <location>
        <begin position="361"/>
        <end position="378"/>
    </location>
</feature>
<feature type="transmembrane region" description="Helical" evidence="7">
    <location>
        <begin position="153"/>
        <end position="175"/>
    </location>
</feature>
<evidence type="ECO:0000256" key="5">
    <source>
        <dbReference type="ARBA" id="ARBA00022989"/>
    </source>
</evidence>
<evidence type="ECO:0000313" key="8">
    <source>
        <dbReference type="EMBL" id="WYK19893.1"/>
    </source>
</evidence>
<proteinExistence type="inferred from homology"/>
<feature type="transmembrane region" description="Helical" evidence="7">
    <location>
        <begin position="203"/>
        <end position="222"/>
    </location>
</feature>
<dbReference type="InterPro" id="IPR050833">
    <property type="entry name" value="Poly_Biosynth_Transport"/>
</dbReference>
<feature type="transmembrane region" description="Helical" evidence="7">
    <location>
        <begin position="127"/>
        <end position="147"/>
    </location>
</feature>
<accession>A0ABZ2TJH3</accession>
<evidence type="ECO:0000256" key="6">
    <source>
        <dbReference type="ARBA" id="ARBA00023136"/>
    </source>
</evidence>
<feature type="transmembrane region" description="Helical" evidence="7">
    <location>
        <begin position="96"/>
        <end position="115"/>
    </location>
</feature>
<dbReference type="EMBL" id="CP146606">
    <property type="protein sequence ID" value="WYK19893.1"/>
    <property type="molecule type" value="Genomic_DNA"/>
</dbReference>
<evidence type="ECO:0000313" key="9">
    <source>
        <dbReference type="Proteomes" id="UP001281305"/>
    </source>
</evidence>
<protein>
    <submittedName>
        <fullName evidence="8">Oligosaccharide flippase family protein</fullName>
    </submittedName>
</protein>
<evidence type="ECO:0000256" key="4">
    <source>
        <dbReference type="ARBA" id="ARBA00022692"/>
    </source>
</evidence>
<dbReference type="Pfam" id="PF13440">
    <property type="entry name" value="Polysacc_synt_3"/>
    <property type="match status" value="1"/>
</dbReference>
<dbReference type="RefSeq" id="WP_317056589.1">
    <property type="nucleotide sequence ID" value="NZ_CP146606.1"/>
</dbReference>
<feature type="transmembrane region" description="Helical" evidence="7">
    <location>
        <begin position="336"/>
        <end position="355"/>
    </location>
</feature>
<keyword evidence="4 7" id="KW-0812">Transmembrane</keyword>
<feature type="transmembrane region" description="Helical" evidence="7">
    <location>
        <begin position="390"/>
        <end position="411"/>
    </location>
</feature>
<keyword evidence="5 7" id="KW-1133">Transmembrane helix</keyword>
<feature type="transmembrane region" description="Helical" evidence="7">
    <location>
        <begin position="417"/>
        <end position="435"/>
    </location>
</feature>
<keyword evidence="6 7" id="KW-0472">Membrane</keyword>
<comment type="similarity">
    <text evidence="2">Belongs to the polysaccharide synthase family.</text>
</comment>
<feature type="transmembrane region" description="Helical" evidence="7">
    <location>
        <begin position="272"/>
        <end position="294"/>
    </location>
</feature>
<dbReference type="PANTHER" id="PTHR30250">
    <property type="entry name" value="PST FAMILY PREDICTED COLANIC ACID TRANSPORTER"/>
    <property type="match status" value="1"/>
</dbReference>
<dbReference type="Proteomes" id="UP001281305">
    <property type="component" value="Chromosome"/>
</dbReference>
<feature type="transmembrane region" description="Helical" evidence="7">
    <location>
        <begin position="306"/>
        <end position="324"/>
    </location>
</feature>
<name>A0ABZ2TJH3_9RHOB</name>
<keyword evidence="3" id="KW-1003">Cell membrane</keyword>
<dbReference type="PANTHER" id="PTHR30250:SF10">
    <property type="entry name" value="LIPOPOLYSACCHARIDE BIOSYNTHESIS PROTEIN WZXC"/>
    <property type="match status" value="1"/>
</dbReference>
<feature type="transmembrane region" description="Helical" evidence="7">
    <location>
        <begin position="234"/>
        <end position="251"/>
    </location>
</feature>
<feature type="transmembrane region" description="Helical" evidence="7">
    <location>
        <begin position="20"/>
        <end position="42"/>
    </location>
</feature>
<reference evidence="8 9" key="1">
    <citation type="submission" date="2024-02" db="EMBL/GenBank/DDBJ databases">
        <title>Roseovarius strain W115 nov., isolated from a marine algae.</title>
        <authorList>
            <person name="Lee M.W."/>
            <person name="Lee J.K."/>
            <person name="Kim J.M."/>
            <person name="Choi D.G."/>
            <person name="Baek J.H."/>
            <person name="Bayburt H."/>
            <person name="Jung J.J."/>
            <person name="Han D.M."/>
            <person name="Jeon C.O."/>
        </authorList>
    </citation>
    <scope>NUCLEOTIDE SEQUENCE [LARGE SCALE GENOMIC DNA]</scope>
    <source>
        <strain evidence="8 9">W115</strain>
    </source>
</reference>
<feature type="transmembrane region" description="Helical" evidence="7">
    <location>
        <begin position="71"/>
        <end position="90"/>
    </location>
</feature>
<evidence type="ECO:0000256" key="3">
    <source>
        <dbReference type="ARBA" id="ARBA00022475"/>
    </source>
</evidence>